<keyword evidence="2" id="KW-1003">Cell membrane</keyword>
<proteinExistence type="predicted"/>
<evidence type="ECO:0000259" key="10">
    <source>
        <dbReference type="PROSITE" id="PS50262"/>
    </source>
</evidence>
<organism evidence="13">
    <name type="scientific">Onchocerca ochengi</name>
    <name type="common">Filarial nematode worm</name>
    <dbReference type="NCBI Taxonomy" id="42157"/>
    <lineage>
        <taxon>Eukaryota</taxon>
        <taxon>Metazoa</taxon>
        <taxon>Ecdysozoa</taxon>
        <taxon>Nematoda</taxon>
        <taxon>Chromadorea</taxon>
        <taxon>Rhabditida</taxon>
        <taxon>Spirurina</taxon>
        <taxon>Spiruromorpha</taxon>
        <taxon>Filarioidea</taxon>
        <taxon>Onchocercidae</taxon>
        <taxon>Onchocerca</taxon>
    </lineage>
</organism>
<reference evidence="13" key="1">
    <citation type="submission" date="2016-06" db="UniProtKB">
        <authorList>
            <consortium name="WormBaseParasite"/>
        </authorList>
    </citation>
    <scope>IDENTIFICATION</scope>
</reference>
<dbReference type="AlphaFoldDB" id="A0A182EEI7"/>
<dbReference type="CDD" id="cd00637">
    <property type="entry name" value="7tm_classA_rhodopsin-like"/>
    <property type="match status" value="1"/>
</dbReference>
<dbReference type="InterPro" id="IPR050569">
    <property type="entry name" value="TAAR"/>
</dbReference>
<sequence>MGLIPLPWRTFSRIFSPLANSTLFAAIWMQLVLAINRFWAISRPMTYDRVFNPKNARIIVVSLWLFSILITALYYNVDKSSTLSKLKNNLKYQILTEVECKRYVEADFHSWSTLFGPCKHFFLTYIAVSLSDGIFLVVLIVNAIASYYIIAYLQKKKHQGAKTQQKMGQEIVFFKEVCKKLPENK</sequence>
<feature type="domain" description="G-protein coupled receptors family 1 profile" evidence="10">
    <location>
        <begin position="1"/>
        <end position="185"/>
    </location>
</feature>
<dbReference type="PROSITE" id="PS00237">
    <property type="entry name" value="G_PROTEIN_RECEP_F1_1"/>
    <property type="match status" value="1"/>
</dbReference>
<keyword evidence="7" id="KW-0675">Receptor</keyword>
<feature type="transmembrane region" description="Helical" evidence="9">
    <location>
        <begin position="14"/>
        <end position="35"/>
    </location>
</feature>
<comment type="subcellular location">
    <subcellularLocation>
        <location evidence="1">Cell membrane</location>
        <topology evidence="1">Multi-pass membrane protein</topology>
    </subcellularLocation>
</comment>
<dbReference type="Proteomes" id="UP000271087">
    <property type="component" value="Unassembled WGS sequence"/>
</dbReference>
<evidence type="ECO:0000256" key="9">
    <source>
        <dbReference type="SAM" id="Phobius"/>
    </source>
</evidence>
<evidence type="ECO:0000313" key="11">
    <source>
        <dbReference type="EMBL" id="VDK82650.1"/>
    </source>
</evidence>
<evidence type="ECO:0000256" key="5">
    <source>
        <dbReference type="ARBA" id="ARBA00023040"/>
    </source>
</evidence>
<evidence type="ECO:0000313" key="13">
    <source>
        <dbReference type="WBParaSite" id="nOo.2.0.1.t06494-RA"/>
    </source>
</evidence>
<dbReference type="PANTHER" id="PTHR24249:SF372">
    <property type="entry name" value="G-PROTEIN COUPLED RECEPTORS FAMILY 1 PROFILE DOMAIN-CONTAINING PROTEIN"/>
    <property type="match status" value="1"/>
</dbReference>
<keyword evidence="3 9" id="KW-0812">Transmembrane</keyword>
<dbReference type="InterPro" id="IPR019430">
    <property type="entry name" value="7TM_GPCR_serpentine_rcpt_Srx"/>
</dbReference>
<evidence type="ECO:0000313" key="12">
    <source>
        <dbReference type="Proteomes" id="UP000271087"/>
    </source>
</evidence>
<dbReference type="EMBL" id="UYRW01002036">
    <property type="protein sequence ID" value="VDK82650.1"/>
    <property type="molecule type" value="Genomic_DNA"/>
</dbReference>
<name>A0A182EEI7_ONCOC</name>
<keyword evidence="4 9" id="KW-1133">Transmembrane helix</keyword>
<evidence type="ECO:0000256" key="1">
    <source>
        <dbReference type="ARBA" id="ARBA00004651"/>
    </source>
</evidence>
<evidence type="ECO:0000256" key="2">
    <source>
        <dbReference type="ARBA" id="ARBA00022475"/>
    </source>
</evidence>
<dbReference type="SUPFAM" id="SSF81321">
    <property type="entry name" value="Family A G protein-coupled receptor-like"/>
    <property type="match status" value="1"/>
</dbReference>
<dbReference type="GO" id="GO:0004930">
    <property type="term" value="F:G protein-coupled receptor activity"/>
    <property type="evidence" value="ECO:0007669"/>
    <property type="project" value="UniProtKB-KW"/>
</dbReference>
<reference evidence="11 12" key="2">
    <citation type="submission" date="2018-08" db="EMBL/GenBank/DDBJ databases">
        <authorList>
            <person name="Laetsch R D."/>
            <person name="Stevens L."/>
            <person name="Kumar S."/>
            <person name="Blaxter L. M."/>
        </authorList>
    </citation>
    <scope>NUCLEOTIDE SEQUENCE [LARGE SCALE GENOMIC DNA]</scope>
</reference>
<feature type="transmembrane region" description="Helical" evidence="9">
    <location>
        <begin position="122"/>
        <end position="150"/>
    </location>
</feature>
<feature type="transmembrane region" description="Helical" evidence="9">
    <location>
        <begin position="56"/>
        <end position="77"/>
    </location>
</feature>
<evidence type="ECO:0000256" key="7">
    <source>
        <dbReference type="ARBA" id="ARBA00023170"/>
    </source>
</evidence>
<gene>
    <name evidence="11" type="ORF">NOO_LOCUS6494</name>
</gene>
<evidence type="ECO:0000256" key="6">
    <source>
        <dbReference type="ARBA" id="ARBA00023136"/>
    </source>
</evidence>
<dbReference type="InterPro" id="IPR017452">
    <property type="entry name" value="GPCR_Rhodpsn_7TM"/>
</dbReference>
<keyword evidence="6 9" id="KW-0472">Membrane</keyword>
<dbReference type="Gene3D" id="1.20.1070.10">
    <property type="entry name" value="Rhodopsin 7-helix transmembrane proteins"/>
    <property type="match status" value="1"/>
</dbReference>
<evidence type="ECO:0000256" key="3">
    <source>
        <dbReference type="ARBA" id="ARBA00022692"/>
    </source>
</evidence>
<keyword evidence="12" id="KW-1185">Reference proteome</keyword>
<keyword evidence="5" id="KW-0297">G-protein coupled receptor</keyword>
<evidence type="ECO:0000256" key="4">
    <source>
        <dbReference type="ARBA" id="ARBA00022989"/>
    </source>
</evidence>
<dbReference type="GO" id="GO:0005886">
    <property type="term" value="C:plasma membrane"/>
    <property type="evidence" value="ECO:0007669"/>
    <property type="project" value="UniProtKB-SubCell"/>
</dbReference>
<keyword evidence="8" id="KW-0807">Transducer</keyword>
<dbReference type="OrthoDB" id="5825164at2759"/>
<evidence type="ECO:0000256" key="8">
    <source>
        <dbReference type="ARBA" id="ARBA00023224"/>
    </source>
</evidence>
<dbReference type="Pfam" id="PF10328">
    <property type="entry name" value="7TM_GPCR_Srx"/>
    <property type="match status" value="2"/>
</dbReference>
<dbReference type="PANTHER" id="PTHR24249">
    <property type="entry name" value="HISTAMINE RECEPTOR-RELATED G-PROTEIN COUPLED RECEPTOR"/>
    <property type="match status" value="1"/>
</dbReference>
<dbReference type="InterPro" id="IPR000276">
    <property type="entry name" value="GPCR_Rhodpsn"/>
</dbReference>
<accession>A0A182EEI7</accession>
<dbReference type="WBParaSite" id="nOo.2.0.1.t06494-RA">
    <property type="protein sequence ID" value="nOo.2.0.1.t06494-RA"/>
    <property type="gene ID" value="nOo.2.0.1.g06494"/>
</dbReference>
<dbReference type="PROSITE" id="PS50262">
    <property type="entry name" value="G_PROTEIN_RECEP_F1_2"/>
    <property type="match status" value="1"/>
</dbReference>
<protein>
    <submittedName>
        <fullName evidence="13">G_PROTEIN_RECEP_F1_2 domain-containing protein</fullName>
    </submittedName>
</protein>